<reference evidence="2 3" key="1">
    <citation type="submission" date="2019-06" db="EMBL/GenBank/DDBJ databases">
        <title>Streptomyces sporangiiformans sp. nov., a novel actinomycete isolated from soil in Mount Song.</title>
        <authorList>
            <person name="Han L."/>
        </authorList>
    </citation>
    <scope>NUCLEOTIDE SEQUENCE [LARGE SCALE GENOMIC DNA]</scope>
    <source>
        <strain evidence="2 3">NEAU-SSA 1</strain>
    </source>
</reference>
<feature type="signal peptide" evidence="1">
    <location>
        <begin position="1"/>
        <end position="26"/>
    </location>
</feature>
<keyword evidence="3" id="KW-1185">Reference proteome</keyword>
<name>A0A505DLA9_9ACTN</name>
<keyword evidence="1" id="KW-0732">Signal</keyword>
<feature type="chain" id="PRO_5021460687" description="Lipoprotein" evidence="1">
    <location>
        <begin position="27"/>
        <end position="310"/>
    </location>
</feature>
<gene>
    <name evidence="2" type="ORF">FGD71_026575</name>
</gene>
<dbReference type="AlphaFoldDB" id="A0A505DLA9"/>
<dbReference type="EMBL" id="VCHX02000162">
    <property type="protein sequence ID" value="TPQ19241.1"/>
    <property type="molecule type" value="Genomic_DNA"/>
</dbReference>
<accession>A0A505DLA9</accession>
<sequence>MRIRATVAAVTGALALSALAVPAAQADDSTASRADVAKVREAARSAGATYDQPSARVVVEDDAPYALDLAFSDVKVNGGKPIVAGTSKQVTVPTTFTVTHGADVDILADDFILDVAIYRGSYGEPDNTLYGDDLPACTPVSTTVATCKGTIDVYPGIGLDNTDATSWKALGHAIAFNGQDPAGETFDVTKVGYAEQDALASTRLQRYSKLTVNAAPEPVKKGRTITVTGALTRANWNTHKYAGYTSQPVKLQYKKKGTTTYTDVKTVTSSSTGSLKTTVTASYDGYYRYNFAGTSTTPAVKATGDFVDVQ</sequence>
<dbReference type="RefSeq" id="WP_119103054.1">
    <property type="nucleotide sequence ID" value="NZ_QXMJ01000162.1"/>
</dbReference>
<protein>
    <recommendedName>
        <fullName evidence="4">Lipoprotein</fullName>
    </recommendedName>
</protein>
<evidence type="ECO:0008006" key="4">
    <source>
        <dbReference type="Google" id="ProtNLM"/>
    </source>
</evidence>
<comment type="caution">
    <text evidence="2">The sequence shown here is derived from an EMBL/GenBank/DDBJ whole genome shotgun (WGS) entry which is preliminary data.</text>
</comment>
<evidence type="ECO:0000256" key="1">
    <source>
        <dbReference type="SAM" id="SignalP"/>
    </source>
</evidence>
<proteinExistence type="predicted"/>
<evidence type="ECO:0000313" key="3">
    <source>
        <dbReference type="Proteomes" id="UP000317378"/>
    </source>
</evidence>
<organism evidence="2 3">
    <name type="scientific">Streptomyces sporangiiformans</name>
    <dbReference type="NCBI Taxonomy" id="2315329"/>
    <lineage>
        <taxon>Bacteria</taxon>
        <taxon>Bacillati</taxon>
        <taxon>Actinomycetota</taxon>
        <taxon>Actinomycetes</taxon>
        <taxon>Kitasatosporales</taxon>
        <taxon>Streptomycetaceae</taxon>
        <taxon>Streptomyces</taxon>
    </lineage>
</organism>
<evidence type="ECO:0000313" key="2">
    <source>
        <dbReference type="EMBL" id="TPQ19241.1"/>
    </source>
</evidence>
<dbReference type="OrthoDB" id="3296851at2"/>
<dbReference type="Proteomes" id="UP000317378">
    <property type="component" value="Unassembled WGS sequence"/>
</dbReference>